<gene>
    <name evidence="2" type="ORF">GGX14DRAFT_583172</name>
</gene>
<comment type="caution">
    <text evidence="2">The sequence shown here is derived from an EMBL/GenBank/DDBJ whole genome shotgun (WGS) entry which is preliminary data.</text>
</comment>
<keyword evidence="3" id="KW-1185">Reference proteome</keyword>
<dbReference type="AlphaFoldDB" id="A0AAD7E6J0"/>
<evidence type="ECO:0000256" key="1">
    <source>
        <dbReference type="SAM" id="MobiDB-lite"/>
    </source>
</evidence>
<organism evidence="2 3">
    <name type="scientific">Mycena pura</name>
    <dbReference type="NCBI Taxonomy" id="153505"/>
    <lineage>
        <taxon>Eukaryota</taxon>
        <taxon>Fungi</taxon>
        <taxon>Dikarya</taxon>
        <taxon>Basidiomycota</taxon>
        <taxon>Agaricomycotina</taxon>
        <taxon>Agaricomycetes</taxon>
        <taxon>Agaricomycetidae</taxon>
        <taxon>Agaricales</taxon>
        <taxon>Marasmiineae</taxon>
        <taxon>Mycenaceae</taxon>
        <taxon>Mycena</taxon>
    </lineage>
</organism>
<dbReference type="EMBL" id="JARJCW010000001">
    <property type="protein sequence ID" value="KAJ7230421.1"/>
    <property type="molecule type" value="Genomic_DNA"/>
</dbReference>
<sequence>MSVVSPTPAEILYLPAEVRGCLPNIRSSQFESLAITCMGLSISSISRINNKTPASIISECKIVYSGPTRTYELQYQCEPLEYLIMVPPRSTWAFNNRGFQAKLAAGLQKRGRKPAKAKDTADDGTTPKRTKKAVAGTKADKQLKDVKVKKQKQEVPAVNWAKLPSLTQKVLSYIEEHEACRTSLGFSKGDGPEVGTHDVRTQTAWYKEISIYALKDDASGLWADISPEVFGGITRNRINKCKKDFFKAKEMLGQTGNRIVMDDREAELTGALQDLWEKAEEVCPEYKHWHALLATSPIYDTSACSNSGSTLDNDLGILMRHPVVPDVDISSDNEADVSSSRDPSLPPVVAIGEFDDSSEDDAPSKVVDGKKAASAMPAVSAAAAKPTTVSAGSKCRNHMLTAIGDIQKETSGMFLQVTDEAGAEGSGRDRRAQSRAFLREDRERRRMHEEKQMQFQIEMMRLRAGISGGSGGSGSTGGLNLHGMGYGTGMGSEGGSAGGLNVSADTLSRGLFLNNYILLPLFIHDLLSSLEEVVHREVVHALDFHGKIMDGHACYDPPNSEFDLIQGINARADTSQGGEATFEIAHCKHSCQHQPRRQHSHFVWTTYKVGVSQNLWAVARRGNAECQGKPYISSRECPGLLRVFSGYPDAEARGSILVIASKQYDGINPT</sequence>
<proteinExistence type="predicted"/>
<feature type="region of interest" description="Disordered" evidence="1">
    <location>
        <begin position="105"/>
        <end position="137"/>
    </location>
</feature>
<protein>
    <submittedName>
        <fullName evidence="2">Uncharacterized protein</fullName>
    </submittedName>
</protein>
<reference evidence="2" key="1">
    <citation type="submission" date="2023-03" db="EMBL/GenBank/DDBJ databases">
        <title>Massive genome expansion in bonnet fungi (Mycena s.s.) driven by repeated elements and novel gene families across ecological guilds.</title>
        <authorList>
            <consortium name="Lawrence Berkeley National Laboratory"/>
            <person name="Harder C.B."/>
            <person name="Miyauchi S."/>
            <person name="Viragh M."/>
            <person name="Kuo A."/>
            <person name="Thoen E."/>
            <person name="Andreopoulos B."/>
            <person name="Lu D."/>
            <person name="Skrede I."/>
            <person name="Drula E."/>
            <person name="Henrissat B."/>
            <person name="Morin E."/>
            <person name="Kohler A."/>
            <person name="Barry K."/>
            <person name="LaButti K."/>
            <person name="Morin E."/>
            <person name="Salamov A."/>
            <person name="Lipzen A."/>
            <person name="Mereny Z."/>
            <person name="Hegedus B."/>
            <person name="Baldrian P."/>
            <person name="Stursova M."/>
            <person name="Weitz H."/>
            <person name="Taylor A."/>
            <person name="Grigoriev I.V."/>
            <person name="Nagy L.G."/>
            <person name="Martin F."/>
            <person name="Kauserud H."/>
        </authorList>
    </citation>
    <scope>NUCLEOTIDE SEQUENCE</scope>
    <source>
        <strain evidence="2">9144</strain>
    </source>
</reference>
<evidence type="ECO:0000313" key="2">
    <source>
        <dbReference type="EMBL" id="KAJ7230421.1"/>
    </source>
</evidence>
<dbReference type="Proteomes" id="UP001219525">
    <property type="component" value="Unassembled WGS sequence"/>
</dbReference>
<name>A0AAD7E6J0_9AGAR</name>
<feature type="region of interest" description="Disordered" evidence="1">
    <location>
        <begin position="328"/>
        <end position="347"/>
    </location>
</feature>
<accession>A0AAD7E6J0</accession>
<evidence type="ECO:0000313" key="3">
    <source>
        <dbReference type="Proteomes" id="UP001219525"/>
    </source>
</evidence>